<dbReference type="AlphaFoldDB" id="A0A166TCQ1"/>
<organism evidence="1 2">
    <name type="scientific">Athelia psychrophila</name>
    <dbReference type="NCBI Taxonomy" id="1759441"/>
    <lineage>
        <taxon>Eukaryota</taxon>
        <taxon>Fungi</taxon>
        <taxon>Dikarya</taxon>
        <taxon>Basidiomycota</taxon>
        <taxon>Agaricomycotina</taxon>
        <taxon>Agaricomycetes</taxon>
        <taxon>Agaricomycetidae</taxon>
        <taxon>Atheliales</taxon>
        <taxon>Atheliaceae</taxon>
        <taxon>Athelia</taxon>
    </lineage>
</organism>
<sequence>MLFARLYAFATADASNKTEQINHLTFSSFLNIYSDILKDRGSSALWLYPAAGATILAPVLMSCIKGMPRGISFHSDNNSTHN</sequence>
<dbReference type="OrthoDB" id="3243926at2759"/>
<gene>
    <name evidence="1" type="ORF">FIBSPDRAFT_109127</name>
</gene>
<protein>
    <submittedName>
        <fullName evidence="1">Uncharacterized protein</fullName>
    </submittedName>
</protein>
<name>A0A166TCQ1_9AGAM</name>
<evidence type="ECO:0000313" key="2">
    <source>
        <dbReference type="Proteomes" id="UP000076532"/>
    </source>
</evidence>
<reference evidence="1 2" key="1">
    <citation type="journal article" date="2016" name="Mol. Biol. Evol.">
        <title>Comparative Genomics of Early-Diverging Mushroom-Forming Fungi Provides Insights into the Origins of Lignocellulose Decay Capabilities.</title>
        <authorList>
            <person name="Nagy L.G."/>
            <person name="Riley R."/>
            <person name="Tritt A."/>
            <person name="Adam C."/>
            <person name="Daum C."/>
            <person name="Floudas D."/>
            <person name="Sun H."/>
            <person name="Yadav J.S."/>
            <person name="Pangilinan J."/>
            <person name="Larsson K.H."/>
            <person name="Matsuura K."/>
            <person name="Barry K."/>
            <person name="Labutti K."/>
            <person name="Kuo R."/>
            <person name="Ohm R.A."/>
            <person name="Bhattacharya S.S."/>
            <person name="Shirouzu T."/>
            <person name="Yoshinaga Y."/>
            <person name="Martin F.M."/>
            <person name="Grigoriev I.V."/>
            <person name="Hibbett D.S."/>
        </authorList>
    </citation>
    <scope>NUCLEOTIDE SEQUENCE [LARGE SCALE GENOMIC DNA]</scope>
    <source>
        <strain evidence="1 2">CBS 109695</strain>
    </source>
</reference>
<accession>A0A166TCQ1</accession>
<keyword evidence="2" id="KW-1185">Reference proteome</keyword>
<proteinExistence type="predicted"/>
<dbReference type="Proteomes" id="UP000076532">
    <property type="component" value="Unassembled WGS sequence"/>
</dbReference>
<dbReference type="EMBL" id="KV417493">
    <property type="protein sequence ID" value="KZP30475.1"/>
    <property type="molecule type" value="Genomic_DNA"/>
</dbReference>
<evidence type="ECO:0000313" key="1">
    <source>
        <dbReference type="EMBL" id="KZP30475.1"/>
    </source>
</evidence>